<dbReference type="PROSITE" id="PS00198">
    <property type="entry name" value="4FE4S_FER_1"/>
    <property type="match status" value="1"/>
</dbReference>
<dbReference type="GO" id="GO:0046872">
    <property type="term" value="F:metal ion binding"/>
    <property type="evidence" value="ECO:0007669"/>
    <property type="project" value="UniProtKB-KW"/>
</dbReference>
<dbReference type="Pfam" id="PF01656">
    <property type="entry name" value="CbiA"/>
    <property type="match status" value="1"/>
</dbReference>
<evidence type="ECO:0000313" key="5">
    <source>
        <dbReference type="EMBL" id="TGG88054.1"/>
    </source>
</evidence>
<feature type="domain" description="4Fe-4S ferredoxin-type" evidence="4">
    <location>
        <begin position="60"/>
        <end position="86"/>
    </location>
</feature>
<reference evidence="5 6" key="1">
    <citation type="submission" date="2019-04" db="EMBL/GenBank/DDBJ databases">
        <title>Draft genome sequence data and analysis of a Fermenting Bacterium, Geotoga petraea strain HO-Geo1, isolated from heavy-oil petroleum reservoir in Russia.</title>
        <authorList>
            <person name="Grouzdev D.S."/>
            <person name="Semenova E.M."/>
            <person name="Sokolova D.S."/>
            <person name="Tourova T.P."/>
            <person name="Poltaraus A.B."/>
            <person name="Nazina T.N."/>
        </authorList>
    </citation>
    <scope>NUCLEOTIDE SEQUENCE [LARGE SCALE GENOMIC DNA]</scope>
    <source>
        <strain evidence="5 6">HO-Geo1</strain>
    </source>
</reference>
<evidence type="ECO:0000256" key="2">
    <source>
        <dbReference type="ARBA" id="ARBA00023004"/>
    </source>
</evidence>
<dbReference type="Proteomes" id="UP000297288">
    <property type="component" value="Unassembled WGS sequence"/>
</dbReference>
<dbReference type="Gene3D" id="3.40.50.300">
    <property type="entry name" value="P-loop containing nucleotide triphosphate hydrolases"/>
    <property type="match status" value="1"/>
</dbReference>
<dbReference type="InterPro" id="IPR027417">
    <property type="entry name" value="P-loop_NTPase"/>
</dbReference>
<proteinExistence type="predicted"/>
<dbReference type="AlphaFoldDB" id="A0A4Z0W4U5"/>
<dbReference type="CDD" id="cd03110">
    <property type="entry name" value="SIMIBI_bact_arch"/>
    <property type="match status" value="1"/>
</dbReference>
<dbReference type="PROSITE" id="PS51379">
    <property type="entry name" value="4FE4S_FER_2"/>
    <property type="match status" value="2"/>
</dbReference>
<dbReference type="SUPFAM" id="SSF54862">
    <property type="entry name" value="4Fe-4S ferredoxins"/>
    <property type="match status" value="1"/>
</dbReference>
<dbReference type="EMBL" id="SRME01000003">
    <property type="protein sequence ID" value="TGG88054.1"/>
    <property type="molecule type" value="Genomic_DNA"/>
</dbReference>
<evidence type="ECO:0000313" key="6">
    <source>
        <dbReference type="Proteomes" id="UP000297288"/>
    </source>
</evidence>
<keyword evidence="3" id="KW-0411">Iron-sulfur</keyword>
<feature type="domain" description="4Fe-4S ferredoxin-type" evidence="4">
    <location>
        <begin position="89"/>
        <end position="118"/>
    </location>
</feature>
<dbReference type="GO" id="GO:0051536">
    <property type="term" value="F:iron-sulfur cluster binding"/>
    <property type="evidence" value="ECO:0007669"/>
    <property type="project" value="UniProtKB-KW"/>
</dbReference>
<keyword evidence="2" id="KW-0408">Iron</keyword>
<accession>A0A4Z0W4U5</accession>
<dbReference type="InterPro" id="IPR017896">
    <property type="entry name" value="4Fe4S_Fe-S-bd"/>
</dbReference>
<keyword evidence="1" id="KW-0479">Metal-binding</keyword>
<gene>
    <name evidence="5" type="ORF">E4650_06115</name>
</gene>
<dbReference type="InterPro" id="IPR017900">
    <property type="entry name" value="4Fe4S_Fe_S_CS"/>
</dbReference>
<dbReference type="InterPro" id="IPR002586">
    <property type="entry name" value="CobQ/CobB/MinD/ParA_Nub-bd_dom"/>
</dbReference>
<dbReference type="PANTHER" id="PTHR43063">
    <property type="entry name" value="4FE-4S CLUSTER CONTAINING PARA FAMILY ATPASE PROTEIN"/>
    <property type="match status" value="1"/>
</dbReference>
<sequence length="279" mass="30801">MKIAVLSGKGGTGKTLVSTNLANILSKNMDVELLDCDVEEPNSSLFYNVDFEKETSVNIDLPVVDNDICTKCRKCVDACQFGAINVFSTGTMVFESLCHGCGVCSDVCPVNAITERKKEIGTIKYGKLNKINFGEGLLNIGEPSGVKVIRELKEFSNKIDVQILDSPPGASCSVVETLRDVDYAILVTEPTPFGLHDLKSAQEIAKNMGIKHGVVINRFEEEYDEMNDFLKEKNVDILQKIPFSREIAEIYSRGDLISDKDEYVDLFEKIAEKVGVLNV</sequence>
<dbReference type="PANTHER" id="PTHR43063:SF1">
    <property type="entry name" value="4FE-4S CLUSTER CONTAINING PARA FAMILY ATPASE PROTEIN"/>
    <property type="match status" value="1"/>
</dbReference>
<comment type="caution">
    <text evidence="5">The sequence shown here is derived from an EMBL/GenBank/DDBJ whole genome shotgun (WGS) entry which is preliminary data.</text>
</comment>
<name>A0A4Z0W4U5_9BACT</name>
<dbReference type="Pfam" id="PF00037">
    <property type="entry name" value="Fer4"/>
    <property type="match status" value="2"/>
</dbReference>
<evidence type="ECO:0000259" key="4">
    <source>
        <dbReference type="PROSITE" id="PS51379"/>
    </source>
</evidence>
<dbReference type="OrthoDB" id="9778602at2"/>
<evidence type="ECO:0000256" key="3">
    <source>
        <dbReference type="ARBA" id="ARBA00023014"/>
    </source>
</evidence>
<dbReference type="SUPFAM" id="SSF52540">
    <property type="entry name" value="P-loop containing nucleoside triphosphate hydrolases"/>
    <property type="match status" value="1"/>
</dbReference>
<evidence type="ECO:0000256" key="1">
    <source>
        <dbReference type="ARBA" id="ARBA00022723"/>
    </source>
</evidence>
<dbReference type="Gene3D" id="3.30.70.20">
    <property type="match status" value="1"/>
</dbReference>
<organism evidence="5 6">
    <name type="scientific">Geotoga petraea</name>
    <dbReference type="NCBI Taxonomy" id="28234"/>
    <lineage>
        <taxon>Bacteria</taxon>
        <taxon>Thermotogati</taxon>
        <taxon>Thermotogota</taxon>
        <taxon>Thermotogae</taxon>
        <taxon>Petrotogales</taxon>
        <taxon>Petrotogaceae</taxon>
        <taxon>Geotoga</taxon>
    </lineage>
</organism>
<protein>
    <submittedName>
        <fullName evidence="5">(4Fe-4S)-binding protein</fullName>
    </submittedName>
</protein>